<accession>A0A9J6EQ84</accession>
<dbReference type="Proteomes" id="UP000821866">
    <property type="component" value="Chromosome 11"/>
</dbReference>
<name>A0A9J6EQ84_RHIMP</name>
<evidence type="ECO:0000313" key="1">
    <source>
        <dbReference type="EMBL" id="KAH8036308.1"/>
    </source>
</evidence>
<proteinExistence type="predicted"/>
<reference evidence="1" key="1">
    <citation type="journal article" date="2020" name="Cell">
        <title>Large-Scale Comparative Analyses of Tick Genomes Elucidate Their Genetic Diversity and Vector Capacities.</title>
        <authorList>
            <consortium name="Tick Genome and Microbiome Consortium (TIGMIC)"/>
            <person name="Jia N."/>
            <person name="Wang J."/>
            <person name="Shi W."/>
            <person name="Du L."/>
            <person name="Sun Y."/>
            <person name="Zhan W."/>
            <person name="Jiang J.F."/>
            <person name="Wang Q."/>
            <person name="Zhang B."/>
            <person name="Ji P."/>
            <person name="Bell-Sakyi L."/>
            <person name="Cui X.M."/>
            <person name="Yuan T.T."/>
            <person name="Jiang B.G."/>
            <person name="Yang W.F."/>
            <person name="Lam T.T."/>
            <person name="Chang Q.C."/>
            <person name="Ding S.J."/>
            <person name="Wang X.J."/>
            <person name="Zhu J.G."/>
            <person name="Ruan X.D."/>
            <person name="Zhao L."/>
            <person name="Wei J.T."/>
            <person name="Ye R.Z."/>
            <person name="Que T.C."/>
            <person name="Du C.H."/>
            <person name="Zhou Y.H."/>
            <person name="Cheng J.X."/>
            <person name="Dai P.F."/>
            <person name="Guo W.B."/>
            <person name="Han X.H."/>
            <person name="Huang E.J."/>
            <person name="Li L.F."/>
            <person name="Wei W."/>
            <person name="Gao Y.C."/>
            <person name="Liu J.Z."/>
            <person name="Shao H.Z."/>
            <person name="Wang X."/>
            <person name="Wang C.C."/>
            <person name="Yang T.C."/>
            <person name="Huo Q.B."/>
            <person name="Li W."/>
            <person name="Chen H.Y."/>
            <person name="Chen S.E."/>
            <person name="Zhou L.G."/>
            <person name="Ni X.B."/>
            <person name="Tian J.H."/>
            <person name="Sheng Y."/>
            <person name="Liu T."/>
            <person name="Pan Y.S."/>
            <person name="Xia L.Y."/>
            <person name="Li J."/>
            <person name="Zhao F."/>
            <person name="Cao W.C."/>
        </authorList>
    </citation>
    <scope>NUCLEOTIDE SEQUENCE</scope>
    <source>
        <strain evidence="1">Rmic-2018</strain>
    </source>
</reference>
<evidence type="ECO:0000313" key="2">
    <source>
        <dbReference type="Proteomes" id="UP000821866"/>
    </source>
</evidence>
<keyword evidence="2" id="KW-1185">Reference proteome</keyword>
<comment type="caution">
    <text evidence="1">The sequence shown here is derived from an EMBL/GenBank/DDBJ whole genome shotgun (WGS) entry which is preliminary data.</text>
</comment>
<sequence length="136" mass="15457">MDGRIDAAVPYRSSEPVDVRKLLECAEWLLVPTTQEVKLTTIDKCKFSCRSVLLSQNSDFMDFHEIESLFVTSGRLSILTRTLTQAHGLASVYLRLSESTHESVFNKDLDVYVDIDDDFVIPDKASLLTKETLKKR</sequence>
<organism evidence="1 2">
    <name type="scientific">Rhipicephalus microplus</name>
    <name type="common">Cattle tick</name>
    <name type="synonym">Boophilus microplus</name>
    <dbReference type="NCBI Taxonomy" id="6941"/>
    <lineage>
        <taxon>Eukaryota</taxon>
        <taxon>Metazoa</taxon>
        <taxon>Ecdysozoa</taxon>
        <taxon>Arthropoda</taxon>
        <taxon>Chelicerata</taxon>
        <taxon>Arachnida</taxon>
        <taxon>Acari</taxon>
        <taxon>Parasitiformes</taxon>
        <taxon>Ixodida</taxon>
        <taxon>Ixodoidea</taxon>
        <taxon>Ixodidae</taxon>
        <taxon>Rhipicephalinae</taxon>
        <taxon>Rhipicephalus</taxon>
        <taxon>Boophilus</taxon>
    </lineage>
</organism>
<dbReference type="AlphaFoldDB" id="A0A9J6EQ84"/>
<protein>
    <submittedName>
        <fullName evidence="1">Uncharacterized protein</fullName>
    </submittedName>
</protein>
<dbReference type="EMBL" id="JABSTU010000003">
    <property type="protein sequence ID" value="KAH8036308.1"/>
    <property type="molecule type" value="Genomic_DNA"/>
</dbReference>
<reference evidence="1" key="2">
    <citation type="submission" date="2021-09" db="EMBL/GenBank/DDBJ databases">
        <authorList>
            <person name="Jia N."/>
            <person name="Wang J."/>
            <person name="Shi W."/>
            <person name="Du L."/>
            <person name="Sun Y."/>
            <person name="Zhan W."/>
            <person name="Jiang J."/>
            <person name="Wang Q."/>
            <person name="Zhang B."/>
            <person name="Ji P."/>
            <person name="Sakyi L.B."/>
            <person name="Cui X."/>
            <person name="Yuan T."/>
            <person name="Jiang B."/>
            <person name="Yang W."/>
            <person name="Lam T.T.-Y."/>
            <person name="Chang Q."/>
            <person name="Ding S."/>
            <person name="Wang X."/>
            <person name="Zhu J."/>
            <person name="Ruan X."/>
            <person name="Zhao L."/>
            <person name="Wei J."/>
            <person name="Que T."/>
            <person name="Du C."/>
            <person name="Cheng J."/>
            <person name="Dai P."/>
            <person name="Han X."/>
            <person name="Huang E."/>
            <person name="Gao Y."/>
            <person name="Liu J."/>
            <person name="Shao H."/>
            <person name="Ye R."/>
            <person name="Li L."/>
            <person name="Wei W."/>
            <person name="Wang X."/>
            <person name="Wang C."/>
            <person name="Huo Q."/>
            <person name="Li W."/>
            <person name="Guo W."/>
            <person name="Chen H."/>
            <person name="Chen S."/>
            <person name="Zhou L."/>
            <person name="Zhou L."/>
            <person name="Ni X."/>
            <person name="Tian J."/>
            <person name="Zhou Y."/>
            <person name="Sheng Y."/>
            <person name="Liu T."/>
            <person name="Pan Y."/>
            <person name="Xia L."/>
            <person name="Li J."/>
            <person name="Zhao F."/>
            <person name="Cao W."/>
        </authorList>
    </citation>
    <scope>NUCLEOTIDE SEQUENCE</scope>
    <source>
        <strain evidence="1">Rmic-2018</strain>
        <tissue evidence="1">Larvae</tissue>
    </source>
</reference>
<gene>
    <name evidence="1" type="ORF">HPB51_024833</name>
</gene>